<dbReference type="Proteomes" id="UP000037251">
    <property type="component" value="Unassembled WGS sequence"/>
</dbReference>
<protein>
    <recommendedName>
        <fullName evidence="3">Ricin B lectin domain-containing protein</fullName>
    </recommendedName>
</protein>
<name>A0A0L8KUS7_9ACTN</name>
<gene>
    <name evidence="1" type="ORF">ADK37_35955</name>
</gene>
<dbReference type="PATRIC" id="fig|67356.5.peg.7687"/>
<evidence type="ECO:0000313" key="1">
    <source>
        <dbReference type="EMBL" id="KOG29696.1"/>
    </source>
</evidence>
<reference evidence="2" key="1">
    <citation type="submission" date="2015-07" db="EMBL/GenBank/DDBJ databases">
        <authorList>
            <person name="Ju K.-S."/>
            <person name="Doroghazi J.R."/>
            <person name="Metcalf W.W."/>
        </authorList>
    </citation>
    <scope>NUCLEOTIDE SEQUENCE [LARGE SCALE GENOMIC DNA]</scope>
    <source>
        <strain evidence="2">NRRL 2290</strain>
    </source>
</reference>
<dbReference type="Gene3D" id="2.80.10.50">
    <property type="match status" value="1"/>
</dbReference>
<accession>A0A0L8KUS7</accession>
<proteinExistence type="predicted"/>
<organism evidence="1 2">
    <name type="scientific">Streptomyces resistomycificus</name>
    <dbReference type="NCBI Taxonomy" id="67356"/>
    <lineage>
        <taxon>Bacteria</taxon>
        <taxon>Bacillati</taxon>
        <taxon>Actinomycetota</taxon>
        <taxon>Actinomycetes</taxon>
        <taxon>Kitasatosporales</taxon>
        <taxon>Streptomycetaceae</taxon>
        <taxon>Streptomyces</taxon>
        <taxon>Streptomyces aurantiacus group</taxon>
    </lineage>
</organism>
<comment type="caution">
    <text evidence="1">The sequence shown here is derived from an EMBL/GenBank/DDBJ whole genome shotgun (WGS) entry which is preliminary data.</text>
</comment>
<sequence length="110" mass="12494">MNWKDEKITQATCKNTKKQWWGNNGSKLYTEYNRAGWCLAHSGKEKALYARTCDKAQGWTWASLRNNAKTTIFSTKCSYLKVVSGQVKCGKSTGTGNSPGRKKMTWVIKY</sequence>
<dbReference type="AlphaFoldDB" id="A0A0L8KUS7"/>
<keyword evidence="2" id="KW-1185">Reference proteome</keyword>
<evidence type="ECO:0000313" key="2">
    <source>
        <dbReference type="Proteomes" id="UP000037251"/>
    </source>
</evidence>
<dbReference type="EMBL" id="LGUS01000219">
    <property type="protein sequence ID" value="KOG29696.1"/>
    <property type="molecule type" value="Genomic_DNA"/>
</dbReference>
<evidence type="ECO:0008006" key="3">
    <source>
        <dbReference type="Google" id="ProtNLM"/>
    </source>
</evidence>